<dbReference type="PANTHER" id="PTHR31956">
    <property type="entry name" value="NON-SPECIFIC PHOSPHOLIPASE C4-RELATED"/>
    <property type="match status" value="1"/>
</dbReference>
<evidence type="ECO:0000256" key="2">
    <source>
        <dbReference type="ARBA" id="ARBA00012018"/>
    </source>
</evidence>
<comment type="similarity">
    <text evidence="1">Belongs to the bacterial phospholipase C family.</text>
</comment>
<evidence type="ECO:0000259" key="4">
    <source>
        <dbReference type="Pfam" id="PF05506"/>
    </source>
</evidence>
<dbReference type="Proteomes" id="UP000664628">
    <property type="component" value="Unassembled WGS sequence"/>
</dbReference>
<reference evidence="5 6" key="1">
    <citation type="submission" date="2021-03" db="EMBL/GenBank/DDBJ databases">
        <title>Fibrella sp. HMF5405 genome sequencing and assembly.</title>
        <authorList>
            <person name="Kang H."/>
            <person name="Kim H."/>
            <person name="Bae S."/>
            <person name="Joh K."/>
        </authorList>
    </citation>
    <scope>NUCLEOTIDE SEQUENCE [LARGE SCALE GENOMIC DNA]</scope>
    <source>
        <strain evidence="5 6">HMF5405</strain>
    </source>
</reference>
<dbReference type="Pfam" id="PF05506">
    <property type="entry name" value="PLipase_C_C"/>
    <property type="match status" value="1"/>
</dbReference>
<name>A0ABS3JQV5_9BACT</name>
<dbReference type="EC" id="3.1.4.3" evidence="2"/>
<comment type="caution">
    <text evidence="5">The sequence shown here is derived from an EMBL/GenBank/DDBJ whole genome shotgun (WGS) entry which is preliminary data.</text>
</comment>
<dbReference type="Pfam" id="PF04185">
    <property type="entry name" value="Phosphoesterase"/>
    <property type="match status" value="2"/>
</dbReference>
<dbReference type="InterPro" id="IPR017767">
    <property type="entry name" value="PC-PLC"/>
</dbReference>
<gene>
    <name evidence="5" type="ORF">J2I46_27590</name>
</gene>
<dbReference type="PANTHER" id="PTHR31956:SF1">
    <property type="entry name" value="NON-SPECIFIC PHOSPHOLIPASE C1"/>
    <property type="match status" value="1"/>
</dbReference>
<protein>
    <recommendedName>
        <fullName evidence="2">phospholipase C</fullName>
        <ecNumber evidence="2">3.1.4.3</ecNumber>
    </recommendedName>
</protein>
<dbReference type="InterPro" id="IPR008475">
    <property type="entry name" value="PLipase_C_C"/>
</dbReference>
<keyword evidence="3" id="KW-0378">Hydrolase</keyword>
<accession>A0ABS3JQV5</accession>
<dbReference type="Gene3D" id="3.40.720.10">
    <property type="entry name" value="Alkaline Phosphatase, subunit A"/>
    <property type="match status" value="2"/>
</dbReference>
<evidence type="ECO:0000313" key="6">
    <source>
        <dbReference type="Proteomes" id="UP000664628"/>
    </source>
</evidence>
<evidence type="ECO:0000256" key="1">
    <source>
        <dbReference type="ARBA" id="ARBA00009717"/>
    </source>
</evidence>
<dbReference type="InterPro" id="IPR017850">
    <property type="entry name" value="Alkaline_phosphatase_core_sf"/>
</dbReference>
<keyword evidence="6" id="KW-1185">Reference proteome</keyword>
<dbReference type="NCBIfam" id="TIGR03396">
    <property type="entry name" value="PC_PLC"/>
    <property type="match status" value="1"/>
</dbReference>
<organism evidence="5 6">
    <name type="scientific">Fibrella forsythiae</name>
    <dbReference type="NCBI Taxonomy" id="2817061"/>
    <lineage>
        <taxon>Bacteria</taxon>
        <taxon>Pseudomonadati</taxon>
        <taxon>Bacteroidota</taxon>
        <taxon>Cytophagia</taxon>
        <taxon>Cytophagales</taxon>
        <taxon>Spirosomataceae</taxon>
        <taxon>Fibrella</taxon>
    </lineage>
</organism>
<dbReference type="InterPro" id="IPR007312">
    <property type="entry name" value="Phosphoesterase"/>
</dbReference>
<dbReference type="RefSeq" id="WP_207332329.1">
    <property type="nucleotide sequence ID" value="NZ_JAFMYW010000011.1"/>
</dbReference>
<evidence type="ECO:0000313" key="5">
    <source>
        <dbReference type="EMBL" id="MBO0952377.1"/>
    </source>
</evidence>
<dbReference type="EMBL" id="JAFMYW010000011">
    <property type="protein sequence ID" value="MBO0952377.1"/>
    <property type="molecule type" value="Genomic_DNA"/>
</dbReference>
<feature type="domain" description="Bacterial phospholipase C C-terminal" evidence="4">
    <location>
        <begin position="636"/>
        <end position="726"/>
    </location>
</feature>
<sequence length="839" mass="93388">MDTRRDFLKKAALLMGSAGLPDGLSASIQKALAITPAPGSTYLDAEHVVILMQENRSFDHCYGALRGVRGFNDPRAIRLPNQNQVWLQTNKAGETFAPFRLNLHGTKATWMSSLPHSWANQVDARNEGKFDRWLDVKQSGNAAYAGMPLTMGYYDRQDIPFYYDLADAFTVCDQNFCSSLTGTTPNRSYLWSGTIRENRTAPARVRNEELDYDKLAKWTTFPERLEDNGVSWRVYQNEINLPTGLTGDEEAWLANFSDNPLEWFAQYNVKFSPGYQRFCAAQLITLPGEIASLEHQLPILADTTPEGKSLRKTLNQKKELLQTITQDTVQWHPDKFSSLSEREKALHHKAFTTNAADPHHRTLTRLAYQDGEVERDVAIPKGDVLHQFRTDVQTDQLPTVSWVVAPENFSDHPGAPWYGAWYISEMLDILTQNPAVWQKTIFMLAYDENDGYFDHVPPFVPPHPHQPQTGKTSPGIDTQDEHVSLEQELARPVKDPKQGARASAIGLGFRVPLVIASPWSRGGYVNSEVFDHTSILQFLERFVSHKTGKPIQETNISSWRRTVCGDLTSVFRPYGGEAIDLPAFVPKAPFIAGIHQAKFKDVPANFRPLDPDEIALLNQQTASSALMAQQEPGLRPACALPYQLRVDGQFDSAARQFSITFAARKDRFGPASAGAPFMVYNMADYSVRNYAVSPGDQLSDSWTVPAGGTYHLRVYGPNGFFREFRGSMINPAVVVECSDSVNTRTNAGELVIRVTNASQQPVTIELLPQAYKQPAKRMVLGAGGSKTNGATARFELAASFGWYDVSVQLAGNPSFGQRYAGRVETGADSFSDPVMARLS</sequence>
<dbReference type="PROSITE" id="PS51318">
    <property type="entry name" value="TAT"/>
    <property type="match status" value="1"/>
</dbReference>
<evidence type="ECO:0000256" key="3">
    <source>
        <dbReference type="ARBA" id="ARBA00022801"/>
    </source>
</evidence>
<proteinExistence type="inferred from homology"/>
<dbReference type="InterPro" id="IPR006311">
    <property type="entry name" value="TAT_signal"/>
</dbReference>